<evidence type="ECO:0000256" key="2">
    <source>
        <dbReference type="SAM" id="MobiDB-lite"/>
    </source>
</evidence>
<name>A0A9P6KTL6_9PLEO</name>
<dbReference type="AlphaFoldDB" id="A0A9P6KTL6"/>
<feature type="compositionally biased region" description="Polar residues" evidence="2">
    <location>
        <begin position="667"/>
        <end position="680"/>
    </location>
</feature>
<dbReference type="SUPFAM" id="SSF57701">
    <property type="entry name" value="Zn2/Cys6 DNA-binding domain"/>
    <property type="match status" value="1"/>
</dbReference>
<feature type="compositionally biased region" description="Polar residues" evidence="2">
    <location>
        <begin position="739"/>
        <end position="753"/>
    </location>
</feature>
<dbReference type="InterPro" id="IPR001138">
    <property type="entry name" value="Zn2Cys6_DnaBD"/>
</dbReference>
<dbReference type="PROSITE" id="PS50048">
    <property type="entry name" value="ZN2_CY6_FUNGAL_2"/>
    <property type="match status" value="1"/>
</dbReference>
<dbReference type="PANTHER" id="PTHR36167:SF4">
    <property type="entry name" value="FUNGAL N-TERMINAL DOMAIN-CONTAINING PROTEIN"/>
    <property type="match status" value="1"/>
</dbReference>
<feature type="region of interest" description="Disordered" evidence="2">
    <location>
        <begin position="667"/>
        <end position="753"/>
    </location>
</feature>
<evidence type="ECO:0000259" key="3">
    <source>
        <dbReference type="PROSITE" id="PS50048"/>
    </source>
</evidence>
<comment type="caution">
    <text evidence="4">The sequence shown here is derived from an EMBL/GenBank/DDBJ whole genome shotgun (WGS) entry which is preliminary data.</text>
</comment>
<dbReference type="InterPro" id="IPR039327">
    <property type="entry name" value="CON7-like"/>
</dbReference>
<dbReference type="SMART" id="SM00066">
    <property type="entry name" value="GAL4"/>
    <property type="match status" value="1"/>
</dbReference>
<accession>A0A9P6KTL6</accession>
<protein>
    <submittedName>
        <fullName evidence="4">Transcriptional regulatory protein C15D4.02-like protein 1</fullName>
    </submittedName>
</protein>
<evidence type="ECO:0000256" key="1">
    <source>
        <dbReference type="ARBA" id="ARBA00023242"/>
    </source>
</evidence>
<dbReference type="Proteomes" id="UP000756921">
    <property type="component" value="Unassembled WGS sequence"/>
</dbReference>
<feature type="region of interest" description="Disordered" evidence="2">
    <location>
        <begin position="547"/>
        <end position="597"/>
    </location>
</feature>
<dbReference type="CDD" id="cd00067">
    <property type="entry name" value="GAL4"/>
    <property type="match status" value="1"/>
</dbReference>
<dbReference type="OrthoDB" id="5431013at2759"/>
<feature type="compositionally biased region" description="Basic and acidic residues" evidence="2">
    <location>
        <begin position="564"/>
        <end position="592"/>
    </location>
</feature>
<reference evidence="4" key="1">
    <citation type="journal article" date="2020" name="Mol. Plant Microbe Interact.">
        <title>Genome Sequence of the Biocontrol Agent Coniothyrium minitans strain Conio (IMI 134523).</title>
        <authorList>
            <person name="Patel D."/>
            <person name="Shittu T.A."/>
            <person name="Baroncelli R."/>
            <person name="Muthumeenakshi S."/>
            <person name="Osborne T.H."/>
            <person name="Janganan T.K."/>
            <person name="Sreenivasaprasad S."/>
        </authorList>
    </citation>
    <scope>NUCLEOTIDE SEQUENCE</scope>
    <source>
        <strain evidence="4">Conio</strain>
    </source>
</reference>
<feature type="compositionally biased region" description="Basic and acidic residues" evidence="2">
    <location>
        <begin position="470"/>
        <end position="481"/>
    </location>
</feature>
<dbReference type="GO" id="GO:0000981">
    <property type="term" value="F:DNA-binding transcription factor activity, RNA polymerase II-specific"/>
    <property type="evidence" value="ECO:0007669"/>
    <property type="project" value="InterPro"/>
</dbReference>
<proteinExistence type="predicted"/>
<sequence>MAEVIGIVASVIQVAGAGLKLSETLYQYAESVGTADRRIKDIATEIKLTATTIKELGSLFQQDATSKLLSDSALQTANETVRECSNVFEDISMLLRKSKKSTLGRVMLPFREPKIELFRSHVDKLKITLQLLTSVLMFAHQTAARQHDRAVLAAHREEIKELLQHKKKSTKRYEESVKNYSLSEDDTVVDDEENMKHTNQDPVSATSIVMTTAAIKSNITVETLNTCVKHVQSLLSNIETLQVALETHQHGADHSEHHQRLIGSYFRARQHLDSAFLGNSQDQPIPHAGTETDGVPLLLGHHHKVEVKYEKSKIDRVPMRRKSQPDREARYHKVEVVSELECAFEEPESACDEKTFNRDPYYSDHFPVRGYHSEKHKSAARAETVTTEASNRVTLQAAGVVEHQPNGYIRGGRKEVDDPVPVSTNIIEREGHVEGKVGTANAFRKIAKAAGTFNAGGFVPRAAGVAAKRLQPDEKPDERRPYGGTPANDLSSSDPQQSYRDTASAIRPLTPTPVSAELTSYITPSDGLHNIFDYVDLYASQVDDAFNDVDENPQTQSPNSGIILEREHRPYSRSPGRSDTREHERRENDKASESIPKAGKRTKTGCLTCRKRRIKCGEERPTCTNCILSECQCEGYNQRVVFKPPIGDWPNATGRSEIECLPSPQLIEQDNNSFSPQDRAQSNDRHRVERGSLSPYISTPKSYNSPSASRPHEHPSPLATSFELPPRINRQPDARPYASASSPSDSNGELNCTKSTSNRLLSTADYFPSLDGCTSSDVMDDLGDSSPKEIAEKRRWEEIGGVVAKKYDYSGPITGSMEQIEAELEPRERVAMRPVSAALKRSEFRHHREVDESDDLDKEVDSLLRDWTTVL</sequence>
<feature type="domain" description="Zn(2)-C6 fungal-type" evidence="3">
    <location>
        <begin position="605"/>
        <end position="633"/>
    </location>
</feature>
<evidence type="ECO:0000313" key="4">
    <source>
        <dbReference type="EMBL" id="KAF9738400.1"/>
    </source>
</evidence>
<dbReference type="PANTHER" id="PTHR36167">
    <property type="entry name" value="C2H2 FINGER DOMAIN TRANSCRIPTION FACTOR (EUROFUNG)-RELATED"/>
    <property type="match status" value="1"/>
</dbReference>
<dbReference type="Gene3D" id="4.10.240.10">
    <property type="entry name" value="Zn(2)-C6 fungal-type DNA-binding domain"/>
    <property type="match status" value="1"/>
</dbReference>
<keyword evidence="5" id="KW-1185">Reference proteome</keyword>
<feature type="compositionally biased region" description="Polar residues" evidence="2">
    <location>
        <begin position="488"/>
        <end position="501"/>
    </location>
</feature>
<keyword evidence="1" id="KW-0539">Nucleus</keyword>
<gene>
    <name evidence="4" type="ORF">PMIN01_03683</name>
</gene>
<organism evidence="4 5">
    <name type="scientific">Paraphaeosphaeria minitans</name>
    <dbReference type="NCBI Taxonomy" id="565426"/>
    <lineage>
        <taxon>Eukaryota</taxon>
        <taxon>Fungi</taxon>
        <taxon>Dikarya</taxon>
        <taxon>Ascomycota</taxon>
        <taxon>Pezizomycotina</taxon>
        <taxon>Dothideomycetes</taxon>
        <taxon>Pleosporomycetidae</taxon>
        <taxon>Pleosporales</taxon>
        <taxon>Massarineae</taxon>
        <taxon>Didymosphaeriaceae</taxon>
        <taxon>Paraphaeosphaeria</taxon>
    </lineage>
</organism>
<dbReference type="PROSITE" id="PS00463">
    <property type="entry name" value="ZN2_CY6_FUNGAL_1"/>
    <property type="match status" value="1"/>
</dbReference>
<feature type="compositionally biased region" description="Polar residues" evidence="2">
    <location>
        <begin position="695"/>
        <end position="708"/>
    </location>
</feature>
<dbReference type="EMBL" id="WJXW01000003">
    <property type="protein sequence ID" value="KAF9738400.1"/>
    <property type="molecule type" value="Genomic_DNA"/>
</dbReference>
<dbReference type="GO" id="GO:0008270">
    <property type="term" value="F:zinc ion binding"/>
    <property type="evidence" value="ECO:0007669"/>
    <property type="project" value="InterPro"/>
</dbReference>
<dbReference type="Pfam" id="PF00172">
    <property type="entry name" value="Zn_clus"/>
    <property type="match status" value="1"/>
</dbReference>
<feature type="compositionally biased region" description="Basic and acidic residues" evidence="2">
    <location>
        <begin position="681"/>
        <end position="690"/>
    </location>
</feature>
<dbReference type="InterPro" id="IPR036864">
    <property type="entry name" value="Zn2-C6_fun-type_DNA-bd_sf"/>
</dbReference>
<evidence type="ECO:0000313" key="5">
    <source>
        <dbReference type="Proteomes" id="UP000756921"/>
    </source>
</evidence>
<feature type="region of interest" description="Disordered" evidence="2">
    <location>
        <begin position="465"/>
        <end position="511"/>
    </location>
</feature>